<dbReference type="EMBL" id="CP000453">
    <property type="protein sequence ID" value="ABI57402.1"/>
    <property type="molecule type" value="Genomic_DNA"/>
</dbReference>
<dbReference type="KEGG" id="aeh:Mlg_2060"/>
<organism evidence="1 2">
    <name type="scientific">Alkalilimnicola ehrlichii (strain ATCC BAA-1101 / DSM 17681 / MLHE-1)</name>
    <dbReference type="NCBI Taxonomy" id="187272"/>
    <lineage>
        <taxon>Bacteria</taxon>
        <taxon>Pseudomonadati</taxon>
        <taxon>Pseudomonadota</taxon>
        <taxon>Gammaproteobacteria</taxon>
        <taxon>Chromatiales</taxon>
        <taxon>Ectothiorhodospiraceae</taxon>
        <taxon>Alkalilimnicola</taxon>
    </lineage>
</organism>
<protein>
    <recommendedName>
        <fullName evidence="3">Phasin domain-containing protein</fullName>
    </recommendedName>
</protein>
<dbReference type="AlphaFoldDB" id="Q0A6Y5"/>
<sequence length="126" mass="14156">MNTSALNPYAMPLQRLLVSPLKALTGLTLVYLERLMLEQLDSAQRQHTQVIELARQGLPVTTGDEPQALLHAQEQALRRWQDEVLGAAKVQARLHALYLEHVQILNRHTSEGLSQALRHEPARQAA</sequence>
<name>Q0A6Y5_ALKEH</name>
<proteinExistence type="predicted"/>
<gene>
    <name evidence="1" type="ordered locus">Mlg_2060</name>
</gene>
<dbReference type="Proteomes" id="UP000001962">
    <property type="component" value="Chromosome"/>
</dbReference>
<evidence type="ECO:0000313" key="1">
    <source>
        <dbReference type="EMBL" id="ABI57402.1"/>
    </source>
</evidence>
<dbReference type="HOGENOM" id="CLU_1976885_0_0_6"/>
<evidence type="ECO:0000313" key="2">
    <source>
        <dbReference type="Proteomes" id="UP000001962"/>
    </source>
</evidence>
<dbReference type="RefSeq" id="WP_011629796.1">
    <property type="nucleotide sequence ID" value="NC_008340.1"/>
</dbReference>
<reference evidence="2" key="1">
    <citation type="submission" date="2006-08" db="EMBL/GenBank/DDBJ databases">
        <title>Complete sequence of Alkalilimnicola ehrilichei MLHE-1.</title>
        <authorList>
            <person name="Copeland A."/>
            <person name="Lucas S."/>
            <person name="Lapidus A."/>
            <person name="Barry K."/>
            <person name="Detter J.C."/>
            <person name="Glavina del Rio T."/>
            <person name="Hammon N."/>
            <person name="Israni S."/>
            <person name="Dalin E."/>
            <person name="Tice H."/>
            <person name="Pitluck S."/>
            <person name="Sims D."/>
            <person name="Brettin T."/>
            <person name="Bruce D."/>
            <person name="Han C."/>
            <person name="Tapia R."/>
            <person name="Gilna P."/>
            <person name="Schmutz J."/>
            <person name="Larimer F."/>
            <person name="Land M."/>
            <person name="Hauser L."/>
            <person name="Kyrpides N."/>
            <person name="Mikhailova N."/>
            <person name="Oremland R.S."/>
            <person name="Hoeft S.E."/>
            <person name="Switzer-Blum J."/>
            <person name="Kulp T."/>
            <person name="King G."/>
            <person name="Tabita R."/>
            <person name="Witte B."/>
            <person name="Santini J.M."/>
            <person name="Basu P."/>
            <person name="Hollibaugh J.T."/>
            <person name="Xie G."/>
            <person name="Stolz J.F."/>
            <person name="Richardson P."/>
        </authorList>
    </citation>
    <scope>NUCLEOTIDE SEQUENCE [LARGE SCALE GENOMIC DNA]</scope>
    <source>
        <strain evidence="2">ATCC BAA-1101 / DSM 17681 / MLHE-1</strain>
    </source>
</reference>
<accession>Q0A6Y5</accession>
<dbReference type="OrthoDB" id="9850078at2"/>
<keyword evidence="2" id="KW-1185">Reference proteome</keyword>
<evidence type="ECO:0008006" key="3">
    <source>
        <dbReference type="Google" id="ProtNLM"/>
    </source>
</evidence>